<dbReference type="Proteomes" id="UP001358417">
    <property type="component" value="Unassembled WGS sequence"/>
</dbReference>
<evidence type="ECO:0000313" key="2">
    <source>
        <dbReference type="EMBL" id="KAK5046549.1"/>
    </source>
</evidence>
<organism evidence="2 3">
    <name type="scientific">Exophiala bonariae</name>
    <dbReference type="NCBI Taxonomy" id="1690606"/>
    <lineage>
        <taxon>Eukaryota</taxon>
        <taxon>Fungi</taxon>
        <taxon>Dikarya</taxon>
        <taxon>Ascomycota</taxon>
        <taxon>Pezizomycotina</taxon>
        <taxon>Eurotiomycetes</taxon>
        <taxon>Chaetothyriomycetidae</taxon>
        <taxon>Chaetothyriales</taxon>
        <taxon>Herpotrichiellaceae</taxon>
        <taxon>Exophiala</taxon>
    </lineage>
</organism>
<name>A0AAV9MY69_9EURO</name>
<evidence type="ECO:0000313" key="3">
    <source>
        <dbReference type="Proteomes" id="UP001358417"/>
    </source>
</evidence>
<dbReference type="GeneID" id="89976516"/>
<dbReference type="AlphaFoldDB" id="A0AAV9MY69"/>
<comment type="caution">
    <text evidence="2">The sequence shown here is derived from an EMBL/GenBank/DDBJ whole genome shotgun (WGS) entry which is preliminary data.</text>
</comment>
<feature type="region of interest" description="Disordered" evidence="1">
    <location>
        <begin position="28"/>
        <end position="78"/>
    </location>
</feature>
<gene>
    <name evidence="2" type="ORF">LTR84_008352</name>
</gene>
<proteinExistence type="predicted"/>
<accession>A0AAV9MY69</accession>
<protein>
    <submittedName>
        <fullName evidence="2">Uncharacterized protein</fullName>
    </submittedName>
</protein>
<feature type="compositionally biased region" description="Polar residues" evidence="1">
    <location>
        <begin position="32"/>
        <end position="67"/>
    </location>
</feature>
<sequence length="187" mass="21535">MFLGRYAYEYLWQFVHNFLAANRFSEKENSRKSPSPYNAVSTSPSTSRGMETQGLDISNYQTKTPLNTPKEDDAGGNGDFEELPSTWDFSAATTRSIKPLEKWNEKEGKFKIVEWVGLDLDKLDEFLFVVRERTDKNTLEKTSYIDIKSPWIRDILREICGNIRGVSLADSKLSIELNAIFYVRLDL</sequence>
<dbReference type="RefSeq" id="XP_064702140.1">
    <property type="nucleotide sequence ID" value="XM_064851899.1"/>
</dbReference>
<reference evidence="2 3" key="1">
    <citation type="submission" date="2023-08" db="EMBL/GenBank/DDBJ databases">
        <title>Black Yeasts Isolated from many extreme environments.</title>
        <authorList>
            <person name="Coleine C."/>
            <person name="Stajich J.E."/>
            <person name="Selbmann L."/>
        </authorList>
    </citation>
    <scope>NUCLEOTIDE SEQUENCE [LARGE SCALE GENOMIC DNA]</scope>
    <source>
        <strain evidence="2 3">CCFEE 5792</strain>
    </source>
</reference>
<dbReference type="EMBL" id="JAVRRD010000030">
    <property type="protein sequence ID" value="KAK5046549.1"/>
    <property type="molecule type" value="Genomic_DNA"/>
</dbReference>
<evidence type="ECO:0000256" key="1">
    <source>
        <dbReference type="SAM" id="MobiDB-lite"/>
    </source>
</evidence>
<keyword evidence="3" id="KW-1185">Reference proteome</keyword>